<feature type="compositionally biased region" description="Polar residues" evidence="2">
    <location>
        <begin position="224"/>
        <end position="241"/>
    </location>
</feature>
<feature type="region of interest" description="Disordered" evidence="2">
    <location>
        <begin position="177"/>
        <end position="241"/>
    </location>
</feature>
<dbReference type="GO" id="GO:0003714">
    <property type="term" value="F:transcription corepressor activity"/>
    <property type="evidence" value="ECO:0007669"/>
    <property type="project" value="TreeGrafter"/>
</dbReference>
<feature type="compositionally biased region" description="Basic residues" evidence="2">
    <location>
        <begin position="594"/>
        <end position="604"/>
    </location>
</feature>
<dbReference type="Pfam" id="PF13758">
    <property type="entry name" value="Prefoldin_3"/>
    <property type="match status" value="1"/>
</dbReference>
<dbReference type="GeneID" id="63727015"/>
<sequence length="604" mass="66664">MGVPDDNIEGLERQRLELESNVLQLQQSLYHWREWEAEYEGLKEDIVDLDDDATTDDFLRVSRNSGGSLLTEDEFRVIVGEKQGLKRTKTQVADLISRRIDYVRDNVVSMEKRLQAAENQLRVLDTVEQQHPESTADFPMKEIIEELDEDGEIISSKTTTPGDQASDLLDILKKAGVKDIPDTPKPHDSAPGGSSSSEPTLEDHAVNSEEEHKQDVQLMARPESASSENNGASTVQASSSANVPIELKKEIPVVDIDESPEDARLRREMLQYGLDEVGAVVAELELDEDADDISVDDGSDSYTFDDEDEEEEEDEYGRSIRPVLDENYHQQMRELEAKLNARGMWNAGKDITSLPVDVKDDLEEARKVKIEKTPDSNGDAGPKAKPKKKVAFADDLDIAPAPQPPAPETRKAATRETDVPVLSDSIVERAQPVEKGAADAPVPKKTSRFKTARGMAGAIGDSNPDASQGETSRNKSSALRKTVPLAPTPSMPLFPAKPTEPRPFSQPISDVTEKPPGPTKNRGKILADTLMERDTSEGTATAPEPDELDEELHCKEIATEFHRMKSKMAKQNGGSLDDEEPEMVPVETQEAPKRISKFRAARMG</sequence>
<dbReference type="RefSeq" id="XP_040663870.1">
    <property type="nucleotide sequence ID" value="XM_040811504.1"/>
</dbReference>
<evidence type="ECO:0000313" key="4">
    <source>
        <dbReference type="EMBL" id="OJI98107.1"/>
    </source>
</evidence>
<name>A0A1L9P9A0_ASPVE</name>
<evidence type="ECO:0000256" key="1">
    <source>
        <dbReference type="SAM" id="Coils"/>
    </source>
</evidence>
<dbReference type="GO" id="GO:0000122">
    <property type="term" value="P:negative regulation of transcription by RNA polymerase II"/>
    <property type="evidence" value="ECO:0007669"/>
    <property type="project" value="TreeGrafter"/>
</dbReference>
<proteinExistence type="predicted"/>
<gene>
    <name evidence="4" type="ORF">ASPVEDRAFT_37540</name>
</gene>
<reference evidence="5" key="1">
    <citation type="journal article" date="2017" name="Genome Biol.">
        <title>Comparative genomics reveals high biological diversity and specific adaptations in the industrially and medically important fungal genus Aspergillus.</title>
        <authorList>
            <person name="de Vries R.P."/>
            <person name="Riley R."/>
            <person name="Wiebenga A."/>
            <person name="Aguilar-Osorio G."/>
            <person name="Amillis S."/>
            <person name="Uchima C.A."/>
            <person name="Anderluh G."/>
            <person name="Asadollahi M."/>
            <person name="Askin M."/>
            <person name="Barry K."/>
            <person name="Battaglia E."/>
            <person name="Bayram O."/>
            <person name="Benocci T."/>
            <person name="Braus-Stromeyer S.A."/>
            <person name="Caldana C."/>
            <person name="Canovas D."/>
            <person name="Cerqueira G.C."/>
            <person name="Chen F."/>
            <person name="Chen W."/>
            <person name="Choi C."/>
            <person name="Clum A."/>
            <person name="Dos Santos R.A."/>
            <person name="Damasio A.R."/>
            <person name="Diallinas G."/>
            <person name="Emri T."/>
            <person name="Fekete E."/>
            <person name="Flipphi M."/>
            <person name="Freyberg S."/>
            <person name="Gallo A."/>
            <person name="Gournas C."/>
            <person name="Habgood R."/>
            <person name="Hainaut M."/>
            <person name="Harispe M.L."/>
            <person name="Henrissat B."/>
            <person name="Hilden K.S."/>
            <person name="Hope R."/>
            <person name="Hossain A."/>
            <person name="Karabika E."/>
            <person name="Karaffa L."/>
            <person name="Karanyi Z."/>
            <person name="Krasevec N."/>
            <person name="Kuo A."/>
            <person name="Kusch H."/>
            <person name="LaButti K."/>
            <person name="Lagendijk E.L."/>
            <person name="Lapidus A."/>
            <person name="Levasseur A."/>
            <person name="Lindquist E."/>
            <person name="Lipzen A."/>
            <person name="Logrieco A.F."/>
            <person name="MacCabe A."/>
            <person name="Maekelae M.R."/>
            <person name="Malavazi I."/>
            <person name="Melin P."/>
            <person name="Meyer V."/>
            <person name="Mielnichuk N."/>
            <person name="Miskei M."/>
            <person name="Molnar A.P."/>
            <person name="Mule G."/>
            <person name="Ngan C.Y."/>
            <person name="Orejas M."/>
            <person name="Orosz E."/>
            <person name="Ouedraogo J.P."/>
            <person name="Overkamp K.M."/>
            <person name="Park H.-S."/>
            <person name="Perrone G."/>
            <person name="Piumi F."/>
            <person name="Punt P.J."/>
            <person name="Ram A.F."/>
            <person name="Ramon A."/>
            <person name="Rauscher S."/>
            <person name="Record E."/>
            <person name="Riano-Pachon D.M."/>
            <person name="Robert V."/>
            <person name="Roehrig J."/>
            <person name="Ruller R."/>
            <person name="Salamov A."/>
            <person name="Salih N.S."/>
            <person name="Samson R.A."/>
            <person name="Sandor E."/>
            <person name="Sanguinetti M."/>
            <person name="Schuetze T."/>
            <person name="Sepcic K."/>
            <person name="Shelest E."/>
            <person name="Sherlock G."/>
            <person name="Sophianopoulou V."/>
            <person name="Squina F.M."/>
            <person name="Sun H."/>
            <person name="Susca A."/>
            <person name="Todd R.B."/>
            <person name="Tsang A."/>
            <person name="Unkles S.E."/>
            <person name="van de Wiele N."/>
            <person name="van Rossen-Uffink D."/>
            <person name="Oliveira J.V."/>
            <person name="Vesth T.C."/>
            <person name="Visser J."/>
            <person name="Yu J.-H."/>
            <person name="Zhou M."/>
            <person name="Andersen M.R."/>
            <person name="Archer D.B."/>
            <person name="Baker S.E."/>
            <person name="Benoit I."/>
            <person name="Brakhage A.A."/>
            <person name="Braus G.H."/>
            <person name="Fischer R."/>
            <person name="Frisvad J.C."/>
            <person name="Goldman G.H."/>
            <person name="Houbraken J."/>
            <person name="Oakley B."/>
            <person name="Pocsi I."/>
            <person name="Scazzocchio C."/>
            <person name="Seiboth B."/>
            <person name="vanKuyk P.A."/>
            <person name="Wortman J."/>
            <person name="Dyer P.S."/>
            <person name="Grigoriev I.V."/>
        </authorList>
    </citation>
    <scope>NUCLEOTIDE SEQUENCE [LARGE SCALE GENOMIC DNA]</scope>
    <source>
        <strain evidence="5">CBS 583.65</strain>
    </source>
</reference>
<feature type="region of interest" description="Disordered" evidence="2">
    <location>
        <begin position="564"/>
        <end position="604"/>
    </location>
</feature>
<dbReference type="Proteomes" id="UP000184073">
    <property type="component" value="Unassembled WGS sequence"/>
</dbReference>
<keyword evidence="1" id="KW-0175">Coiled coil</keyword>
<feature type="region of interest" description="Disordered" evidence="2">
    <location>
        <begin position="287"/>
        <end position="317"/>
    </location>
</feature>
<dbReference type="GO" id="GO:0003682">
    <property type="term" value="F:chromatin binding"/>
    <property type="evidence" value="ECO:0007669"/>
    <property type="project" value="TreeGrafter"/>
</dbReference>
<evidence type="ECO:0000259" key="3">
    <source>
        <dbReference type="Pfam" id="PF12927"/>
    </source>
</evidence>
<feature type="region of interest" description="Disordered" evidence="2">
    <location>
        <begin position="365"/>
        <end position="550"/>
    </location>
</feature>
<dbReference type="Pfam" id="PF12927">
    <property type="entry name" value="DUF3835"/>
    <property type="match status" value="2"/>
</dbReference>
<feature type="compositionally biased region" description="Basic and acidic residues" evidence="2">
    <location>
        <begin position="365"/>
        <end position="374"/>
    </location>
</feature>
<feature type="compositionally biased region" description="Polar residues" evidence="2">
    <location>
        <begin position="464"/>
        <end position="479"/>
    </location>
</feature>
<dbReference type="SUPFAM" id="SSF46579">
    <property type="entry name" value="Prefoldin"/>
    <property type="match status" value="1"/>
</dbReference>
<feature type="compositionally biased region" description="Acidic residues" evidence="2">
    <location>
        <begin position="287"/>
        <end position="315"/>
    </location>
</feature>
<dbReference type="InterPro" id="IPR052255">
    <property type="entry name" value="RNA_pol_II_subunit5-mediator"/>
</dbReference>
<protein>
    <recommendedName>
        <fullName evidence="3">DUF3835 domain-containing protein</fullName>
    </recommendedName>
</protein>
<feature type="coiled-coil region" evidence="1">
    <location>
        <begin position="8"/>
        <end position="52"/>
    </location>
</feature>
<dbReference type="GO" id="GO:0019212">
    <property type="term" value="F:phosphatase inhibitor activity"/>
    <property type="evidence" value="ECO:0007669"/>
    <property type="project" value="TreeGrafter"/>
</dbReference>
<dbReference type="EMBL" id="KV878126">
    <property type="protein sequence ID" value="OJI98107.1"/>
    <property type="molecule type" value="Genomic_DNA"/>
</dbReference>
<feature type="compositionally biased region" description="Basic and acidic residues" evidence="2">
    <location>
        <begin position="177"/>
        <end position="188"/>
    </location>
</feature>
<dbReference type="InterPro" id="IPR039553">
    <property type="entry name" value="Prefoldin-like"/>
</dbReference>
<organism evidence="4 5">
    <name type="scientific">Aspergillus versicolor CBS 583.65</name>
    <dbReference type="NCBI Taxonomy" id="1036611"/>
    <lineage>
        <taxon>Eukaryota</taxon>
        <taxon>Fungi</taxon>
        <taxon>Dikarya</taxon>
        <taxon>Ascomycota</taxon>
        <taxon>Pezizomycotina</taxon>
        <taxon>Eurotiomycetes</taxon>
        <taxon>Eurotiomycetidae</taxon>
        <taxon>Eurotiales</taxon>
        <taxon>Aspergillaceae</taxon>
        <taxon>Aspergillus</taxon>
        <taxon>Aspergillus subgen. Nidulantes</taxon>
    </lineage>
</organism>
<dbReference type="PANTHER" id="PTHR15111:SF0">
    <property type="entry name" value="UNCONVENTIONAL PREFOLDIN RPB5 INTERACTOR 1"/>
    <property type="match status" value="1"/>
</dbReference>
<dbReference type="InterPro" id="IPR024325">
    <property type="entry name" value="DUF3835"/>
</dbReference>
<feature type="domain" description="DUF3835" evidence="3">
    <location>
        <begin position="526"/>
        <end position="603"/>
    </location>
</feature>
<feature type="domain" description="DUF3835" evidence="3">
    <location>
        <begin position="432"/>
        <end position="453"/>
    </location>
</feature>
<evidence type="ECO:0000313" key="5">
    <source>
        <dbReference type="Proteomes" id="UP000184073"/>
    </source>
</evidence>
<dbReference type="VEuPathDB" id="FungiDB:ASPVEDRAFT_37540"/>
<feature type="coiled-coil region" evidence="1">
    <location>
        <begin position="100"/>
        <end position="127"/>
    </location>
</feature>
<dbReference type="OrthoDB" id="21413at2759"/>
<accession>A0A1L9P9A0</accession>
<evidence type="ECO:0000256" key="2">
    <source>
        <dbReference type="SAM" id="MobiDB-lite"/>
    </source>
</evidence>
<feature type="compositionally biased region" description="Basic and acidic residues" evidence="2">
    <location>
        <begin position="408"/>
        <end position="418"/>
    </location>
</feature>
<dbReference type="AlphaFoldDB" id="A0A1L9P9A0"/>
<dbReference type="PANTHER" id="PTHR15111">
    <property type="entry name" value="RNA POLYMERASE II SUBUNIT 5-MEDIATING PROTEIN NNX3"/>
    <property type="match status" value="1"/>
</dbReference>
<feature type="compositionally biased region" description="Basic and acidic residues" evidence="2">
    <location>
        <begin position="201"/>
        <end position="215"/>
    </location>
</feature>
<keyword evidence="5" id="KW-1185">Reference proteome</keyword>